<sequence>MFDLPCEMPLIGISVMEEEDECPELVPIKEKSTGPTAQIPVTIITGYLGQHRKKHTKTKLFFFFA</sequence>
<keyword evidence="2" id="KW-1185">Reference proteome</keyword>
<dbReference type="Ensembl" id="ENSSRHT00000011183.1">
    <property type="protein sequence ID" value="ENSSRHP00000010778.1"/>
    <property type="gene ID" value="ENSSRHG00000006222.1"/>
</dbReference>
<reference evidence="1" key="2">
    <citation type="submission" date="2025-09" db="UniProtKB">
        <authorList>
            <consortium name="Ensembl"/>
        </authorList>
    </citation>
    <scope>IDENTIFICATION</scope>
</reference>
<evidence type="ECO:0000313" key="2">
    <source>
        <dbReference type="Proteomes" id="UP000472270"/>
    </source>
</evidence>
<organism evidence="1 2">
    <name type="scientific">Sinocyclocheilus rhinocerous</name>
    <dbReference type="NCBI Taxonomy" id="307959"/>
    <lineage>
        <taxon>Eukaryota</taxon>
        <taxon>Metazoa</taxon>
        <taxon>Chordata</taxon>
        <taxon>Craniata</taxon>
        <taxon>Vertebrata</taxon>
        <taxon>Euteleostomi</taxon>
        <taxon>Actinopterygii</taxon>
        <taxon>Neopterygii</taxon>
        <taxon>Teleostei</taxon>
        <taxon>Ostariophysi</taxon>
        <taxon>Cypriniformes</taxon>
        <taxon>Cyprinidae</taxon>
        <taxon>Cyprininae</taxon>
        <taxon>Sinocyclocheilus</taxon>
    </lineage>
</organism>
<evidence type="ECO:0000313" key="1">
    <source>
        <dbReference type="Ensembl" id="ENSSRHP00000010778.1"/>
    </source>
</evidence>
<proteinExistence type="predicted"/>
<protein>
    <submittedName>
        <fullName evidence="1">Uncharacterized protein</fullName>
    </submittedName>
</protein>
<name>A0A673GFB4_9TELE</name>
<dbReference type="AlphaFoldDB" id="A0A673GFB4"/>
<accession>A0A673GFB4</accession>
<dbReference type="Proteomes" id="UP000472270">
    <property type="component" value="Unassembled WGS sequence"/>
</dbReference>
<reference evidence="1" key="1">
    <citation type="submission" date="2025-08" db="UniProtKB">
        <authorList>
            <consortium name="Ensembl"/>
        </authorList>
    </citation>
    <scope>IDENTIFICATION</scope>
</reference>